<evidence type="ECO:0000256" key="1">
    <source>
        <dbReference type="ARBA" id="ARBA00000022"/>
    </source>
</evidence>
<accession>A0ABU1Y5V0</accession>
<dbReference type="SUPFAM" id="SSF52949">
    <property type="entry name" value="Macro domain-like"/>
    <property type="match status" value="1"/>
</dbReference>
<comment type="caution">
    <text evidence="4">The sequence shown here is derived from an EMBL/GenBank/DDBJ whole genome shotgun (WGS) entry which is preliminary data.</text>
</comment>
<dbReference type="PANTHER" id="PTHR11106:SF27">
    <property type="entry name" value="MACRO DOMAIN-CONTAINING PROTEIN"/>
    <property type="match status" value="1"/>
</dbReference>
<dbReference type="NCBIfam" id="TIGR02464">
    <property type="entry name" value="ribofla_fusion"/>
    <property type="match status" value="1"/>
</dbReference>
<dbReference type="InterPro" id="IPR043472">
    <property type="entry name" value="Macro_dom-like"/>
</dbReference>
<evidence type="ECO:0000313" key="4">
    <source>
        <dbReference type="EMBL" id="MDR7209604.1"/>
    </source>
</evidence>
<evidence type="ECO:0000259" key="3">
    <source>
        <dbReference type="PROSITE" id="PS51154"/>
    </source>
</evidence>
<dbReference type="Gene3D" id="3.40.220.10">
    <property type="entry name" value="Leucine Aminopeptidase, subunit E, domain 1"/>
    <property type="match status" value="1"/>
</dbReference>
<sequence length="349" mass="39336">MKYNIKNIAPESKFLFFWGHQPCKDGTITKTCFSQWWLSSFEVDGVTYKTAEHWMMAKKAELFNDDEVLAKIIKAKSPAEAKKLGREVKNYNETLWLAARFEIVKQGNYHKFSQHPELKTFLLNTKDRVIVEASPVDAIWGIGMASDHKDVLNPEKWKGLNLLGFALMEVRNELNKFRIMKIEVIKADITEINIDAIVNAANTSLLGGGGVDGAIHRKGGKAILEECIQIRNRQGGCKTGEAVITTAGNLPAKYVIHTVGPVWNGDKEEKSKLLADCYQNSLDLAVQNGIKNIAFPNISTGIYHFPKDKAAEIAIKTVKDFDKFSEIDKIIFVCFDDENYQIYKELLES</sequence>
<dbReference type="Pfam" id="PF08719">
    <property type="entry name" value="NADAR"/>
    <property type="match status" value="1"/>
</dbReference>
<keyword evidence="5" id="KW-1185">Reference proteome</keyword>
<dbReference type="SMART" id="SM00506">
    <property type="entry name" value="A1pp"/>
    <property type="match status" value="1"/>
</dbReference>
<name>A0ABU1Y5V0_9FLAO</name>
<dbReference type="EMBL" id="JAVDWQ010000004">
    <property type="protein sequence ID" value="MDR7209604.1"/>
    <property type="molecule type" value="Genomic_DNA"/>
</dbReference>
<proteinExistence type="predicted"/>
<comment type="catalytic activity">
    <reaction evidence="2">
        <text>2,5-diamino-6-hydroxy-4-(5-phosphoribosylamino)-pyrimidine + H2O = 2,5,6-triamino-4-hydroxypyrimidine + D-ribose 5-phosphate</text>
        <dbReference type="Rhea" id="RHEA:23436"/>
        <dbReference type="ChEBI" id="CHEBI:15377"/>
        <dbReference type="ChEBI" id="CHEBI:58614"/>
        <dbReference type="ChEBI" id="CHEBI:78346"/>
        <dbReference type="ChEBI" id="CHEBI:137796"/>
    </reaction>
</comment>
<dbReference type="NCBIfam" id="NF001664">
    <property type="entry name" value="PRK00431.1-6"/>
    <property type="match status" value="1"/>
</dbReference>
<dbReference type="Pfam" id="PF01661">
    <property type="entry name" value="Macro"/>
    <property type="match status" value="1"/>
</dbReference>
<comment type="catalytic activity">
    <reaction evidence="1">
        <text>5-amino-6-(5-phospho-D-ribosylamino)uracil + H2O = 5,6-diaminouracil + D-ribose 5-phosphate</text>
        <dbReference type="Rhea" id="RHEA:55020"/>
        <dbReference type="ChEBI" id="CHEBI:15377"/>
        <dbReference type="ChEBI" id="CHEBI:46252"/>
        <dbReference type="ChEBI" id="CHEBI:58453"/>
        <dbReference type="ChEBI" id="CHEBI:78346"/>
    </reaction>
</comment>
<evidence type="ECO:0000256" key="2">
    <source>
        <dbReference type="ARBA" id="ARBA00000751"/>
    </source>
</evidence>
<protein>
    <submittedName>
        <fullName evidence="4">RibA/ribD-fused uncharacterized protein</fullName>
    </submittedName>
</protein>
<reference evidence="4 5" key="1">
    <citation type="submission" date="2023-07" db="EMBL/GenBank/DDBJ databases">
        <title>Sorghum-associated microbial communities from plants grown in Nebraska, USA.</title>
        <authorList>
            <person name="Schachtman D."/>
        </authorList>
    </citation>
    <scope>NUCLEOTIDE SEQUENCE [LARGE SCALE GENOMIC DNA]</scope>
    <source>
        <strain evidence="4 5">4129</strain>
    </source>
</reference>
<organism evidence="4 5">
    <name type="scientific">Flavobacterium piscis</name>
    <dbReference type="NCBI Taxonomy" id="1114874"/>
    <lineage>
        <taxon>Bacteria</taxon>
        <taxon>Pseudomonadati</taxon>
        <taxon>Bacteroidota</taxon>
        <taxon>Flavobacteriia</taxon>
        <taxon>Flavobacteriales</taxon>
        <taxon>Flavobacteriaceae</taxon>
        <taxon>Flavobacterium</taxon>
    </lineage>
</organism>
<dbReference type="SUPFAM" id="SSF143990">
    <property type="entry name" value="YbiA-like"/>
    <property type="match status" value="1"/>
</dbReference>
<dbReference type="CDD" id="cd15457">
    <property type="entry name" value="NADAR"/>
    <property type="match status" value="1"/>
</dbReference>
<dbReference type="InterPro" id="IPR012816">
    <property type="entry name" value="NADAR"/>
</dbReference>
<evidence type="ECO:0000313" key="5">
    <source>
        <dbReference type="Proteomes" id="UP001269081"/>
    </source>
</evidence>
<dbReference type="InterPro" id="IPR037238">
    <property type="entry name" value="YbiA-like_sf"/>
</dbReference>
<dbReference type="InterPro" id="IPR002589">
    <property type="entry name" value="Macro_dom"/>
</dbReference>
<dbReference type="Gene3D" id="1.10.357.40">
    <property type="entry name" value="YbiA-like"/>
    <property type="match status" value="1"/>
</dbReference>
<dbReference type="Proteomes" id="UP001269081">
    <property type="component" value="Unassembled WGS sequence"/>
</dbReference>
<dbReference type="PANTHER" id="PTHR11106">
    <property type="entry name" value="GANGLIOSIDE INDUCED DIFFERENTIATION ASSOCIATED PROTEIN 2-RELATED"/>
    <property type="match status" value="1"/>
</dbReference>
<dbReference type="PROSITE" id="PS51154">
    <property type="entry name" value="MACRO"/>
    <property type="match status" value="1"/>
</dbReference>
<dbReference type="CDD" id="cd02908">
    <property type="entry name" value="Macro_OAADPr_deacetylase"/>
    <property type="match status" value="1"/>
</dbReference>
<gene>
    <name evidence="4" type="ORF">J2W48_001542</name>
</gene>
<feature type="domain" description="Macro" evidence="3">
    <location>
        <begin position="169"/>
        <end position="349"/>
    </location>
</feature>